<evidence type="ECO:0000259" key="4">
    <source>
        <dbReference type="PROSITE" id="PS50158"/>
    </source>
</evidence>
<dbReference type="InterPro" id="IPR001878">
    <property type="entry name" value="Znf_CCHC"/>
</dbReference>
<dbReference type="EMBL" id="AVOT02003850">
    <property type="protein sequence ID" value="MBW0474765.1"/>
    <property type="molecule type" value="Genomic_DNA"/>
</dbReference>
<dbReference type="SMART" id="SM00343">
    <property type="entry name" value="ZnF_C2HC"/>
    <property type="match status" value="1"/>
</dbReference>
<dbReference type="GO" id="GO:0006397">
    <property type="term" value="P:mRNA processing"/>
    <property type="evidence" value="ECO:0007669"/>
    <property type="project" value="UniProtKB-KW"/>
</dbReference>
<name>A0A9Q3C1Y4_9BASI</name>
<sequence length="227" mass="24932">MINHFSEIQHTPSATYRPPSSFPISEPCRPPEHLFDKLGAQCFYCGELGHWKANCPRRHCSSSGSRPITPQGFHPKTPYFCPPTPLALRTSRNVRARVSKVSFIKENSSEKVLADSCVSTHLTGATKFVTAWMDVVLPKIILADSKTTITVCQTMNLKIPVPGGWLNISDVPFSNEVSGTVLSLSQLVQTGILPVFKGVSLFLYLGDVIVPTFFGGLKHITLLPKPL</sequence>
<dbReference type="SUPFAM" id="SSF57756">
    <property type="entry name" value="Retrovirus zinc finger-like domains"/>
    <property type="match status" value="1"/>
</dbReference>
<evidence type="ECO:0000313" key="5">
    <source>
        <dbReference type="EMBL" id="MBW0474765.1"/>
    </source>
</evidence>
<keyword evidence="1" id="KW-0507">mRNA processing</keyword>
<feature type="compositionally biased region" description="Polar residues" evidence="3">
    <location>
        <begin position="1"/>
        <end position="14"/>
    </location>
</feature>
<evidence type="ECO:0000256" key="2">
    <source>
        <dbReference type="PROSITE-ProRule" id="PRU00047"/>
    </source>
</evidence>
<dbReference type="GO" id="GO:0003676">
    <property type="term" value="F:nucleic acid binding"/>
    <property type="evidence" value="ECO:0007669"/>
    <property type="project" value="InterPro"/>
</dbReference>
<accession>A0A9Q3C1Y4</accession>
<dbReference type="Proteomes" id="UP000765509">
    <property type="component" value="Unassembled WGS sequence"/>
</dbReference>
<proteinExistence type="predicted"/>
<dbReference type="GO" id="GO:0008270">
    <property type="term" value="F:zinc ion binding"/>
    <property type="evidence" value="ECO:0007669"/>
    <property type="project" value="UniProtKB-KW"/>
</dbReference>
<comment type="caution">
    <text evidence="5">The sequence shown here is derived from an EMBL/GenBank/DDBJ whole genome shotgun (WGS) entry which is preliminary data.</text>
</comment>
<dbReference type="OrthoDB" id="9398474at2759"/>
<keyword evidence="2" id="KW-0479">Metal-binding</keyword>
<organism evidence="5 6">
    <name type="scientific">Austropuccinia psidii MF-1</name>
    <dbReference type="NCBI Taxonomy" id="1389203"/>
    <lineage>
        <taxon>Eukaryota</taxon>
        <taxon>Fungi</taxon>
        <taxon>Dikarya</taxon>
        <taxon>Basidiomycota</taxon>
        <taxon>Pucciniomycotina</taxon>
        <taxon>Pucciniomycetes</taxon>
        <taxon>Pucciniales</taxon>
        <taxon>Sphaerophragmiaceae</taxon>
        <taxon>Austropuccinia</taxon>
    </lineage>
</organism>
<dbReference type="AlphaFoldDB" id="A0A9Q3C1Y4"/>
<reference evidence="5" key="1">
    <citation type="submission" date="2021-03" db="EMBL/GenBank/DDBJ databases">
        <title>Draft genome sequence of rust myrtle Austropuccinia psidii MF-1, a brazilian biotype.</title>
        <authorList>
            <person name="Quecine M.C."/>
            <person name="Pachon D.M.R."/>
            <person name="Bonatelli M.L."/>
            <person name="Correr F.H."/>
            <person name="Franceschini L.M."/>
            <person name="Leite T.F."/>
            <person name="Margarido G.R.A."/>
            <person name="Almeida C.A."/>
            <person name="Ferrarezi J.A."/>
            <person name="Labate C.A."/>
        </authorList>
    </citation>
    <scope>NUCLEOTIDE SEQUENCE</scope>
    <source>
        <strain evidence="5">MF-1</strain>
    </source>
</reference>
<gene>
    <name evidence="5" type="ORF">O181_014480</name>
</gene>
<keyword evidence="2" id="KW-0863">Zinc-finger</keyword>
<dbReference type="PROSITE" id="PS50158">
    <property type="entry name" value="ZF_CCHC"/>
    <property type="match status" value="1"/>
</dbReference>
<keyword evidence="2" id="KW-0862">Zinc</keyword>
<dbReference type="InterPro" id="IPR036875">
    <property type="entry name" value="Znf_CCHC_sf"/>
</dbReference>
<keyword evidence="6" id="KW-1185">Reference proteome</keyword>
<dbReference type="Pfam" id="PF00098">
    <property type="entry name" value="zf-CCHC"/>
    <property type="match status" value="1"/>
</dbReference>
<protein>
    <recommendedName>
        <fullName evidence="4">CCHC-type domain-containing protein</fullName>
    </recommendedName>
</protein>
<feature type="domain" description="CCHC-type" evidence="4">
    <location>
        <begin position="42"/>
        <end position="57"/>
    </location>
</feature>
<feature type="region of interest" description="Disordered" evidence="3">
    <location>
        <begin position="1"/>
        <end position="22"/>
    </location>
</feature>
<evidence type="ECO:0000256" key="3">
    <source>
        <dbReference type="SAM" id="MobiDB-lite"/>
    </source>
</evidence>
<evidence type="ECO:0000313" key="6">
    <source>
        <dbReference type="Proteomes" id="UP000765509"/>
    </source>
</evidence>
<dbReference type="Gene3D" id="4.10.60.10">
    <property type="entry name" value="Zinc finger, CCHC-type"/>
    <property type="match status" value="1"/>
</dbReference>
<evidence type="ECO:0000256" key="1">
    <source>
        <dbReference type="ARBA" id="ARBA00022664"/>
    </source>
</evidence>